<dbReference type="AlphaFoldDB" id="A0A228J397"/>
<reference evidence="1 2" key="2">
    <citation type="submission" date="2017-08" db="EMBL/GenBank/DDBJ databases">
        <title>WGS of novel Burkholderia cepaca complex species.</title>
        <authorList>
            <person name="Lipuma J."/>
            <person name="Spilker T."/>
        </authorList>
    </citation>
    <scope>NUCLEOTIDE SEQUENCE [LARGE SCALE GENOMIC DNA]</scope>
    <source>
        <strain evidence="1 2">AU17325</strain>
    </source>
</reference>
<comment type="caution">
    <text evidence="1">The sequence shown here is derived from an EMBL/GenBank/DDBJ whole genome shotgun (WGS) entry which is preliminary data.</text>
</comment>
<name>A0A228J397_9BURK</name>
<dbReference type="Proteomes" id="UP000214600">
    <property type="component" value="Unassembled WGS sequence"/>
</dbReference>
<evidence type="ECO:0000313" key="1">
    <source>
        <dbReference type="EMBL" id="OXI49064.1"/>
    </source>
</evidence>
<evidence type="ECO:0000313" key="2">
    <source>
        <dbReference type="Proteomes" id="UP000214600"/>
    </source>
</evidence>
<proteinExistence type="predicted"/>
<reference evidence="2" key="1">
    <citation type="submission" date="2017-06" db="EMBL/GenBank/DDBJ databases">
        <authorList>
            <person name="LiPuma J."/>
            <person name="Spilker T."/>
        </authorList>
    </citation>
    <scope>NUCLEOTIDE SEQUENCE [LARGE SCALE GENOMIC DNA]</scope>
    <source>
        <strain evidence="2">AU17325</strain>
    </source>
</reference>
<gene>
    <name evidence="1" type="ORF">CFB84_09315</name>
</gene>
<organism evidence="1 2">
    <name type="scientific">Burkholderia aenigmatica</name>
    <dbReference type="NCBI Taxonomy" id="2015348"/>
    <lineage>
        <taxon>Bacteria</taxon>
        <taxon>Pseudomonadati</taxon>
        <taxon>Pseudomonadota</taxon>
        <taxon>Betaproteobacteria</taxon>
        <taxon>Burkholderiales</taxon>
        <taxon>Burkholderiaceae</taxon>
        <taxon>Burkholderia</taxon>
        <taxon>Burkholderia cepacia complex</taxon>
    </lineage>
</organism>
<dbReference type="EMBL" id="NKFA01000003">
    <property type="protein sequence ID" value="OXI49064.1"/>
    <property type="molecule type" value="Genomic_DNA"/>
</dbReference>
<accession>A0A228J397</accession>
<protein>
    <submittedName>
        <fullName evidence="1">Uncharacterized protein</fullName>
    </submittedName>
</protein>
<sequence>MASVQRMEVNMHQALPDPRRARAAGLTHRVVSAIGIARCACVPLPASFAAQGFPAPMTATARVQ</sequence>